<evidence type="ECO:0000259" key="1">
    <source>
        <dbReference type="Pfam" id="PF00899"/>
    </source>
</evidence>
<reference evidence="2 3" key="1">
    <citation type="journal article" date="2020" name="ISME J.">
        <title>Uncovering the hidden diversity of litter-decomposition mechanisms in mushroom-forming fungi.</title>
        <authorList>
            <person name="Floudas D."/>
            <person name="Bentzer J."/>
            <person name="Ahren D."/>
            <person name="Johansson T."/>
            <person name="Persson P."/>
            <person name="Tunlid A."/>
        </authorList>
    </citation>
    <scope>NUCLEOTIDE SEQUENCE [LARGE SCALE GENOMIC DNA]</scope>
    <source>
        <strain evidence="2 3">CBS 146.42</strain>
    </source>
</reference>
<dbReference type="InterPro" id="IPR000594">
    <property type="entry name" value="ThiF_NAD_FAD-bd"/>
</dbReference>
<organism evidence="2 3">
    <name type="scientific">Leucocoprinus leucothites</name>
    <dbReference type="NCBI Taxonomy" id="201217"/>
    <lineage>
        <taxon>Eukaryota</taxon>
        <taxon>Fungi</taxon>
        <taxon>Dikarya</taxon>
        <taxon>Basidiomycota</taxon>
        <taxon>Agaricomycotina</taxon>
        <taxon>Agaricomycetes</taxon>
        <taxon>Agaricomycetidae</taxon>
        <taxon>Agaricales</taxon>
        <taxon>Agaricineae</taxon>
        <taxon>Agaricaceae</taxon>
        <taxon>Leucocoprinus</taxon>
    </lineage>
</organism>
<dbReference type="GO" id="GO:0032446">
    <property type="term" value="P:protein modification by small protein conjugation"/>
    <property type="evidence" value="ECO:0007669"/>
    <property type="project" value="TreeGrafter"/>
</dbReference>
<name>A0A8H5CRT9_9AGAR</name>
<comment type="caution">
    <text evidence="2">The sequence shown here is derived from an EMBL/GenBank/DDBJ whole genome shotgun (WGS) entry which is preliminary data.</text>
</comment>
<dbReference type="OrthoDB" id="338614at2759"/>
<dbReference type="GO" id="GO:0019778">
    <property type="term" value="F:Atg12 activating enzyme activity"/>
    <property type="evidence" value="ECO:0007669"/>
    <property type="project" value="TreeGrafter"/>
</dbReference>
<dbReference type="GO" id="GO:0000422">
    <property type="term" value="P:autophagy of mitochondrion"/>
    <property type="evidence" value="ECO:0007669"/>
    <property type="project" value="TreeGrafter"/>
</dbReference>
<dbReference type="InterPro" id="IPR045886">
    <property type="entry name" value="ThiF/MoeB/HesA"/>
</dbReference>
<dbReference type="EMBL" id="JAACJO010000029">
    <property type="protein sequence ID" value="KAF5346832.1"/>
    <property type="molecule type" value="Genomic_DNA"/>
</dbReference>
<dbReference type="AlphaFoldDB" id="A0A8H5CRT9"/>
<dbReference type="Gene3D" id="3.40.50.720">
    <property type="entry name" value="NAD(P)-binding Rossmann-like Domain"/>
    <property type="match status" value="1"/>
</dbReference>
<dbReference type="GO" id="GO:0000045">
    <property type="term" value="P:autophagosome assembly"/>
    <property type="evidence" value="ECO:0007669"/>
    <property type="project" value="TreeGrafter"/>
</dbReference>
<dbReference type="GO" id="GO:0019779">
    <property type="term" value="F:Atg8 activating enzyme activity"/>
    <property type="evidence" value="ECO:0007669"/>
    <property type="project" value="TreeGrafter"/>
</dbReference>
<dbReference type="SUPFAM" id="SSF69572">
    <property type="entry name" value="Activating enzymes of the ubiquitin-like proteins"/>
    <property type="match status" value="1"/>
</dbReference>
<feature type="domain" description="THIF-type NAD/FAD binding fold" evidence="1">
    <location>
        <begin position="121"/>
        <end position="321"/>
    </location>
</feature>
<dbReference type="PANTHER" id="PTHR10953:SF3">
    <property type="entry name" value="UBIQUITIN-LIKE MODIFIER-ACTIVATING ENZYME ATG7"/>
    <property type="match status" value="1"/>
</dbReference>
<sequence>MGWDDVAQQAAEMTLPLTIFSSNNFQFVNPTLPPPQLILPSIPPPSPPTPQKPLPHPTLLALPVLNDLPNCSGQTILAPSGLEEWSETKKCWERSPCRDPGCDYRHGAANKAATLKKIRNIGWGVRTITLVDSGRVSFSNPVCQPLFEFEDCLNGGAPKAECAASRLKKIFPGINATGHTLAIPMPGHPIPNTPSSLSQAKADVAQLEQLIDEHDVVFLLMDSRESRWLPTVIGATKDKTVPNAALGFGTFLVMRHGAHASTATPTVQQRLGCYYCNDIVAPTDSLTDRTLDQMCTVTRPGLTPIAASTVVELLASLLQHPLGVNAPAPLPQQDLGKIPDDTSILGSVPHQIRGFLAQFRNLPLVGAAYGKCTGCSETVLRSYEKEGFDMLLKAFNDQKYLESVEWDEEDDF</sequence>
<dbReference type="InterPro" id="IPR035985">
    <property type="entry name" value="Ubiquitin-activating_enz"/>
</dbReference>
<dbReference type="PANTHER" id="PTHR10953">
    <property type="entry name" value="UBIQUITIN-ACTIVATING ENZYME E1"/>
    <property type="match status" value="1"/>
</dbReference>
<dbReference type="GO" id="GO:0000407">
    <property type="term" value="C:phagophore assembly site"/>
    <property type="evidence" value="ECO:0007669"/>
    <property type="project" value="TreeGrafter"/>
</dbReference>
<gene>
    <name evidence="2" type="ORF">D9756_010586</name>
</gene>
<dbReference type="Proteomes" id="UP000559027">
    <property type="component" value="Unassembled WGS sequence"/>
</dbReference>
<protein>
    <recommendedName>
        <fullName evidence="1">THIF-type NAD/FAD binding fold domain-containing protein</fullName>
    </recommendedName>
</protein>
<accession>A0A8H5CRT9</accession>
<dbReference type="GO" id="GO:0006995">
    <property type="term" value="P:cellular response to nitrogen starvation"/>
    <property type="evidence" value="ECO:0007669"/>
    <property type="project" value="TreeGrafter"/>
</dbReference>
<proteinExistence type="predicted"/>
<dbReference type="Pfam" id="PF00899">
    <property type="entry name" value="ThiF"/>
    <property type="match status" value="1"/>
</dbReference>
<keyword evidence="3" id="KW-1185">Reference proteome</keyword>
<evidence type="ECO:0000313" key="3">
    <source>
        <dbReference type="Proteomes" id="UP000559027"/>
    </source>
</evidence>
<evidence type="ECO:0000313" key="2">
    <source>
        <dbReference type="EMBL" id="KAF5346832.1"/>
    </source>
</evidence>
<dbReference type="GO" id="GO:0034727">
    <property type="term" value="P:piecemeal microautophagy of the nucleus"/>
    <property type="evidence" value="ECO:0007669"/>
    <property type="project" value="TreeGrafter"/>
</dbReference>